<evidence type="ECO:0000313" key="3">
    <source>
        <dbReference type="Proteomes" id="UP000287651"/>
    </source>
</evidence>
<feature type="region of interest" description="Disordered" evidence="1">
    <location>
        <begin position="1"/>
        <end position="49"/>
    </location>
</feature>
<sequence length="162" mass="17342">MPEDVPRASHDCRRPYESWVARAPHELKEPVEEKGTPPSSPSPITRTSGLNLLINRVSQGLRHSLSSSSAKVARSSEEDRIRSKVVVERSKAELRGGALPAMIGAQDRFSETPRRYGSGGFAGGRGVEGFAGEEGVEDGGSFDVEAYPSCFPEGLTEAGRAS</sequence>
<dbReference type="AlphaFoldDB" id="A0A426X442"/>
<comment type="caution">
    <text evidence="2">The sequence shown here is derived from an EMBL/GenBank/DDBJ whole genome shotgun (WGS) entry which is preliminary data.</text>
</comment>
<dbReference type="Proteomes" id="UP000287651">
    <property type="component" value="Unassembled WGS sequence"/>
</dbReference>
<proteinExistence type="predicted"/>
<gene>
    <name evidence="2" type="ORF">B296_00056329</name>
</gene>
<name>A0A426X442_ENSVE</name>
<organism evidence="2 3">
    <name type="scientific">Ensete ventricosum</name>
    <name type="common">Abyssinian banana</name>
    <name type="synonym">Musa ensete</name>
    <dbReference type="NCBI Taxonomy" id="4639"/>
    <lineage>
        <taxon>Eukaryota</taxon>
        <taxon>Viridiplantae</taxon>
        <taxon>Streptophyta</taxon>
        <taxon>Embryophyta</taxon>
        <taxon>Tracheophyta</taxon>
        <taxon>Spermatophyta</taxon>
        <taxon>Magnoliopsida</taxon>
        <taxon>Liliopsida</taxon>
        <taxon>Zingiberales</taxon>
        <taxon>Musaceae</taxon>
        <taxon>Ensete</taxon>
    </lineage>
</organism>
<feature type="region of interest" description="Disordered" evidence="1">
    <location>
        <begin position="110"/>
        <end position="138"/>
    </location>
</feature>
<feature type="compositionally biased region" description="Basic and acidic residues" evidence="1">
    <location>
        <begin position="1"/>
        <end position="16"/>
    </location>
</feature>
<accession>A0A426X442</accession>
<evidence type="ECO:0000313" key="2">
    <source>
        <dbReference type="EMBL" id="RRT34253.1"/>
    </source>
</evidence>
<protein>
    <submittedName>
        <fullName evidence="2">Uncharacterized protein</fullName>
    </submittedName>
</protein>
<reference evidence="2 3" key="1">
    <citation type="journal article" date="2014" name="Agronomy (Basel)">
        <title>A Draft Genome Sequence for Ensete ventricosum, the Drought-Tolerant Tree Against Hunger.</title>
        <authorList>
            <person name="Harrison J."/>
            <person name="Moore K.A."/>
            <person name="Paszkiewicz K."/>
            <person name="Jones T."/>
            <person name="Grant M."/>
            <person name="Ambacheew D."/>
            <person name="Muzemil S."/>
            <person name="Studholme D.J."/>
        </authorList>
    </citation>
    <scope>NUCLEOTIDE SEQUENCE [LARGE SCALE GENOMIC DNA]</scope>
</reference>
<evidence type="ECO:0000256" key="1">
    <source>
        <dbReference type="SAM" id="MobiDB-lite"/>
    </source>
</evidence>
<feature type="compositionally biased region" description="Gly residues" evidence="1">
    <location>
        <begin position="117"/>
        <end position="129"/>
    </location>
</feature>
<feature type="compositionally biased region" description="Basic and acidic residues" evidence="1">
    <location>
        <begin position="23"/>
        <end position="35"/>
    </location>
</feature>
<dbReference type="EMBL" id="AMZH03027197">
    <property type="protein sequence ID" value="RRT34253.1"/>
    <property type="molecule type" value="Genomic_DNA"/>
</dbReference>